<dbReference type="Gene3D" id="2.60.40.1670">
    <property type="entry name" value="beta-sandwich domain of Sec23/24"/>
    <property type="match status" value="1"/>
</dbReference>
<feature type="domain" description="Sec23/Sec24 helical" evidence="4">
    <location>
        <begin position="316"/>
        <end position="378"/>
    </location>
</feature>
<dbReference type="InterPro" id="IPR036180">
    <property type="entry name" value="Gelsolin-like_dom_sf"/>
</dbReference>
<dbReference type="GO" id="GO:0046872">
    <property type="term" value="F:metal ion binding"/>
    <property type="evidence" value="ECO:0007669"/>
    <property type="project" value="UniProtKB-KW"/>
</dbReference>
<evidence type="ECO:0000259" key="2">
    <source>
        <dbReference type="Pfam" id="PF00626"/>
    </source>
</evidence>
<accession>A0A4Y1QNR8</accession>
<dbReference type="Pfam" id="PF08033">
    <property type="entry name" value="Sec23_BS"/>
    <property type="match status" value="1"/>
</dbReference>
<dbReference type="SUPFAM" id="SSF81811">
    <property type="entry name" value="Helical domain of Sec23/24"/>
    <property type="match status" value="1"/>
</dbReference>
<dbReference type="InterPro" id="IPR037364">
    <property type="entry name" value="Sec23"/>
</dbReference>
<evidence type="ECO:0000313" key="6">
    <source>
        <dbReference type="EMBL" id="BBG93457.1"/>
    </source>
</evidence>
<keyword evidence="1" id="KW-0813">Transport</keyword>
<feature type="domain" description="Gelsolin-like" evidence="2">
    <location>
        <begin position="380"/>
        <end position="440"/>
    </location>
</feature>
<keyword evidence="1" id="KW-0256">Endoplasmic reticulum</keyword>
<evidence type="ECO:0000259" key="5">
    <source>
        <dbReference type="Pfam" id="PF08033"/>
    </source>
</evidence>
<dbReference type="GO" id="GO:0005789">
    <property type="term" value="C:endoplasmic reticulum membrane"/>
    <property type="evidence" value="ECO:0007669"/>
    <property type="project" value="UniProtKB-SubCell"/>
</dbReference>
<keyword evidence="1" id="KW-0479">Metal-binding</keyword>
<dbReference type="InterPro" id="IPR036175">
    <property type="entry name" value="Sec23/24_helical_dom_sf"/>
</dbReference>
<feature type="domain" description="Sec23/Sec24 trunk" evidence="3">
    <location>
        <begin position="4"/>
        <end position="191"/>
    </location>
</feature>
<keyword evidence="1" id="KW-0472">Membrane</keyword>
<dbReference type="EMBL" id="AP019297">
    <property type="protein sequence ID" value="BBG93457.1"/>
    <property type="molecule type" value="Genomic_DNA"/>
</dbReference>
<keyword evidence="1" id="KW-0931">ER-Golgi transport</keyword>
<name>A0A4Y1QNR8_PRUDU</name>
<dbReference type="GO" id="GO:0005096">
    <property type="term" value="F:GTPase activator activity"/>
    <property type="evidence" value="ECO:0007669"/>
    <property type="project" value="TreeGrafter"/>
</dbReference>
<dbReference type="GO" id="GO:0090110">
    <property type="term" value="P:COPII-coated vesicle cargo loading"/>
    <property type="evidence" value="ECO:0007669"/>
    <property type="project" value="TreeGrafter"/>
</dbReference>
<reference evidence="6" key="1">
    <citation type="journal article" date="2019" name="Science">
        <title>Mutation of a bHLH transcription factor allowed almond domestication.</title>
        <authorList>
            <person name="Sanchez-Perez R."/>
            <person name="Pavan S."/>
            <person name="Mazzeo R."/>
            <person name="Moldovan C."/>
            <person name="Aiese Cigliano R."/>
            <person name="Del Cueto J."/>
            <person name="Ricciardi F."/>
            <person name="Lotti C."/>
            <person name="Ricciardi L."/>
            <person name="Dicenta F."/>
            <person name="Lopez-Marques R.L."/>
            <person name="Lindberg Moller B."/>
        </authorList>
    </citation>
    <scope>NUCLEOTIDE SEQUENCE</scope>
</reference>
<dbReference type="InterPro" id="IPR012990">
    <property type="entry name" value="Beta-sandwich_Sec23_24"/>
</dbReference>
<sequence>MGYVHELGFSDLSKVYVFRGSKEISKEQVLEQLGLGVLGRRSGPVGGGYQPKGVQNGFPNAGVTRFLLPASDCEYTLNTLLDELQSDQWPVPPGNRSSRCTGVALSVAAGLLGACVPGTGARIVALVGGPCTEGPGAIVSKDLSEPVRSHKDLDKDAAPYFKKAIKFYDGLAKQLVSQGHVLDVFASALDQRVFEEGEQSLGLCFNGTLEINCSKDIKIQGVIGPCTSLEKKGPAVADTAIGEGNTTAWKMCGLDKSTCLTVFFDLSSSDQSNTPGAVNPQFFQNPEGQMMLRVTTITRRWIDSTVSSEELVQGFDQETAAVVMARKTALKMETEESFDATRWLDRGLIRLCSKFGDYRKDDPSSFTLNPCVRNLCSIVIFHGMTIAQWRNMGYQNQPEHQAFAQLLQAPHDDTQSIIRDRFPVPRLVVCDQHGSQARFLLAKLNPSATYNNAHEMAAGSDVIFTDDVSLQVFFEHLQRRGQTPHSFNKKKLTTILWGAGKS</sequence>
<dbReference type="AlphaFoldDB" id="A0A4Y1QNR8"/>
<dbReference type="Pfam" id="PF04815">
    <property type="entry name" value="Sec23_helical"/>
    <property type="match status" value="1"/>
</dbReference>
<evidence type="ECO:0000259" key="4">
    <source>
        <dbReference type="Pfam" id="PF04815"/>
    </source>
</evidence>
<feature type="domain" description="Sec23/Sec24 beta-sandwich" evidence="5">
    <location>
        <begin position="205"/>
        <end position="301"/>
    </location>
</feature>
<dbReference type="Gene3D" id="3.40.20.10">
    <property type="entry name" value="Severin"/>
    <property type="match status" value="1"/>
</dbReference>
<dbReference type="Pfam" id="PF00626">
    <property type="entry name" value="Gelsolin"/>
    <property type="match status" value="1"/>
</dbReference>
<keyword evidence="1" id="KW-0653">Protein transport</keyword>
<evidence type="ECO:0000256" key="1">
    <source>
        <dbReference type="RuleBase" id="RU365030"/>
    </source>
</evidence>
<keyword evidence="1" id="KW-0968">Cytoplasmic vesicle</keyword>
<keyword evidence="1" id="KW-0862">Zinc</keyword>
<dbReference type="GO" id="GO:0070971">
    <property type="term" value="C:endoplasmic reticulum exit site"/>
    <property type="evidence" value="ECO:0007669"/>
    <property type="project" value="TreeGrafter"/>
</dbReference>
<dbReference type="GO" id="GO:0030127">
    <property type="term" value="C:COPII vesicle coat"/>
    <property type="evidence" value="ECO:0007669"/>
    <property type="project" value="InterPro"/>
</dbReference>
<comment type="function">
    <text evidence="1">Component of the coat protein complex II (COPII) which promotes the formation of transport vesicles from the endoplasmic reticulum (ER). The coat has two main functions, the physical deformation of the endoplasmic reticulum membrane into vesicles and the selection of cargo molecules.</text>
</comment>
<dbReference type="PANTHER" id="PTHR11141:SF0">
    <property type="entry name" value="PROTEIN TRANSPORT PROTEIN SEC23"/>
    <property type="match status" value="1"/>
</dbReference>
<dbReference type="InterPro" id="IPR006896">
    <property type="entry name" value="Sec23/24_trunk_dom"/>
</dbReference>
<organism evidence="6">
    <name type="scientific">Prunus dulcis</name>
    <name type="common">Almond</name>
    <name type="synonym">Amygdalus dulcis</name>
    <dbReference type="NCBI Taxonomy" id="3755"/>
    <lineage>
        <taxon>Eukaryota</taxon>
        <taxon>Viridiplantae</taxon>
        <taxon>Streptophyta</taxon>
        <taxon>Embryophyta</taxon>
        <taxon>Tracheophyta</taxon>
        <taxon>Spermatophyta</taxon>
        <taxon>Magnoliopsida</taxon>
        <taxon>eudicotyledons</taxon>
        <taxon>Gunneridae</taxon>
        <taxon>Pentapetalae</taxon>
        <taxon>rosids</taxon>
        <taxon>fabids</taxon>
        <taxon>Rosales</taxon>
        <taxon>Rosaceae</taxon>
        <taxon>Amygdaloideae</taxon>
        <taxon>Amygdaleae</taxon>
        <taxon>Prunus</taxon>
    </lineage>
</organism>
<evidence type="ECO:0000259" key="3">
    <source>
        <dbReference type="Pfam" id="PF04811"/>
    </source>
</evidence>
<dbReference type="InterPro" id="IPR006900">
    <property type="entry name" value="Sec23/24_helical_dom"/>
</dbReference>
<dbReference type="GO" id="GO:0006886">
    <property type="term" value="P:intracellular protein transport"/>
    <property type="evidence" value="ECO:0007669"/>
    <property type="project" value="InterPro"/>
</dbReference>
<proteinExistence type="inferred from homology"/>
<gene>
    <name evidence="6" type="ORF">Prudu_001469</name>
</gene>
<dbReference type="SUPFAM" id="SSF82754">
    <property type="entry name" value="C-terminal, gelsolin-like domain of Sec23/24"/>
    <property type="match status" value="1"/>
</dbReference>
<dbReference type="PANTHER" id="PTHR11141">
    <property type="entry name" value="PROTEIN TRANSPORT PROTEIN SEC23"/>
    <property type="match status" value="1"/>
</dbReference>
<comment type="similarity">
    <text evidence="1">Belongs to the SEC23/SEC24 family. SEC23 subfamily.</text>
</comment>
<dbReference type="Pfam" id="PF04811">
    <property type="entry name" value="Sec23_trunk"/>
    <property type="match status" value="1"/>
</dbReference>
<protein>
    <recommendedName>
        <fullName evidence="1">Protein transport protein SEC23</fullName>
    </recommendedName>
</protein>
<dbReference type="InterPro" id="IPR029006">
    <property type="entry name" value="ADF-H/Gelsolin-like_dom_sf"/>
</dbReference>
<dbReference type="Gene3D" id="3.40.50.410">
    <property type="entry name" value="von Willebrand factor, type A domain"/>
    <property type="match status" value="1"/>
</dbReference>
<keyword evidence="1" id="KW-0963">Cytoplasm</keyword>
<dbReference type="InterPro" id="IPR007123">
    <property type="entry name" value="Gelsolin-like_dom"/>
</dbReference>
<dbReference type="SUPFAM" id="SSF81995">
    <property type="entry name" value="beta-sandwich domain of Sec23/24"/>
    <property type="match status" value="1"/>
</dbReference>
<comment type="subcellular location">
    <subcellularLocation>
        <location evidence="1">Cytoplasmic vesicle</location>
        <location evidence="1">COPII-coated vesicle membrane</location>
        <topology evidence="1">Peripheral membrane protein</topology>
        <orientation evidence="1">Cytoplasmic side</orientation>
    </subcellularLocation>
    <subcellularLocation>
        <location evidence="1">Endoplasmic reticulum membrane</location>
        <topology evidence="1">Peripheral membrane protein</topology>
        <orientation evidence="1">Cytoplasmic side</orientation>
    </subcellularLocation>
</comment>
<dbReference type="SUPFAM" id="SSF53300">
    <property type="entry name" value="vWA-like"/>
    <property type="match status" value="1"/>
</dbReference>
<dbReference type="InterPro" id="IPR036465">
    <property type="entry name" value="vWFA_dom_sf"/>
</dbReference>